<organism evidence="3">
    <name type="scientific">Solanum lycopersicum</name>
    <name type="common">Tomato</name>
    <name type="synonym">Lycopersicon esculentum</name>
    <dbReference type="NCBI Taxonomy" id="4081"/>
    <lineage>
        <taxon>Eukaryota</taxon>
        <taxon>Viridiplantae</taxon>
        <taxon>Streptophyta</taxon>
        <taxon>Embryophyta</taxon>
        <taxon>Tracheophyta</taxon>
        <taxon>Spermatophyta</taxon>
        <taxon>Magnoliopsida</taxon>
        <taxon>eudicotyledons</taxon>
        <taxon>Gunneridae</taxon>
        <taxon>Pentapetalae</taxon>
        <taxon>asterids</taxon>
        <taxon>lamiids</taxon>
        <taxon>Solanales</taxon>
        <taxon>Solanaceae</taxon>
        <taxon>Solanoideae</taxon>
        <taxon>Solaneae</taxon>
        <taxon>Solanum</taxon>
        <taxon>Solanum subgen. Lycopersicon</taxon>
    </lineage>
</organism>
<evidence type="ECO:0000313" key="3">
    <source>
        <dbReference type="EnsemblPlants" id="Solyc01g107857.1.1"/>
    </source>
</evidence>
<dbReference type="EnsemblPlants" id="Solyc01g107857.1.1">
    <property type="protein sequence ID" value="Solyc01g107857.1.1"/>
    <property type="gene ID" value="Solyc01g107857.1"/>
</dbReference>
<dbReference type="STRING" id="4081.A0A3Q7ESH0"/>
<dbReference type="InParanoid" id="A0A3Q7ESH0"/>
<evidence type="ECO:0000256" key="1">
    <source>
        <dbReference type="ARBA" id="ARBA00009995"/>
    </source>
</evidence>
<dbReference type="PANTHER" id="PTHR48047">
    <property type="entry name" value="GLYCOSYLTRANSFERASE"/>
    <property type="match status" value="1"/>
</dbReference>
<dbReference type="Gene3D" id="3.40.50.2000">
    <property type="entry name" value="Glycogen Phosphorylase B"/>
    <property type="match status" value="2"/>
</dbReference>
<reference evidence="3" key="2">
    <citation type="submission" date="2019-01" db="UniProtKB">
        <authorList>
            <consortium name="EnsemblPlants"/>
        </authorList>
    </citation>
    <scope>IDENTIFICATION</scope>
    <source>
        <strain evidence="3">cv. Heinz 1706</strain>
    </source>
</reference>
<dbReference type="GO" id="GO:0008194">
    <property type="term" value="F:UDP-glycosyltransferase activity"/>
    <property type="evidence" value="ECO:0007669"/>
    <property type="project" value="UniProtKB-ARBA"/>
</dbReference>
<sequence length="166" mass="18725">MESDLNGYGVIFNSFYELEPDYVEYYANVLSKKNWAIGPLSVCNRDIEDKAERGKNTLIYKHERMKWLVRRNPDGHLKLLILDHEAVGAFVTHYGWNSTLSAGLPVSGEQLYNEKLVIEVSRTGVAIQAEGLRSRAKAYKNVARQAVEEGRSSYTGLTNLLQDISA</sequence>
<accession>A0A3Q7ESH0</accession>
<dbReference type="Gramene" id="Solyc01g107857.1.1">
    <property type="protein sequence ID" value="Solyc01g107857.1.1"/>
    <property type="gene ID" value="Solyc01g107857.1"/>
</dbReference>
<dbReference type="AlphaFoldDB" id="A0A3Q7ESH0"/>
<dbReference type="SUPFAM" id="SSF53756">
    <property type="entry name" value="UDP-Glycosyltransferase/glycogen phosphorylase"/>
    <property type="match status" value="1"/>
</dbReference>
<dbReference type="OMA" id="IYKHERM"/>
<reference evidence="3" key="1">
    <citation type="journal article" date="2012" name="Nature">
        <title>The tomato genome sequence provides insights into fleshy fruit evolution.</title>
        <authorList>
            <consortium name="Tomato Genome Consortium"/>
        </authorList>
    </citation>
    <scope>NUCLEOTIDE SEQUENCE [LARGE SCALE GENOMIC DNA]</scope>
    <source>
        <strain evidence="3">cv. Heinz 1706</strain>
    </source>
</reference>
<proteinExistence type="inferred from homology"/>
<name>A0A3Q7ESH0_SOLLC</name>
<comment type="similarity">
    <text evidence="1">Belongs to the UDP-glycosyltransferase family.</text>
</comment>
<protein>
    <submittedName>
        <fullName evidence="3">Uncharacterized protein</fullName>
    </submittedName>
</protein>
<dbReference type="Proteomes" id="UP000004994">
    <property type="component" value="Chromosome 1"/>
</dbReference>
<keyword evidence="4" id="KW-1185">Reference proteome</keyword>
<dbReference type="PANTHER" id="PTHR48047:SF45">
    <property type="entry name" value="SCOPOLETIN GLUCOSYLTRANSFERASE-LIKE"/>
    <property type="match status" value="1"/>
</dbReference>
<evidence type="ECO:0000256" key="2">
    <source>
        <dbReference type="ARBA" id="ARBA00022676"/>
    </source>
</evidence>
<dbReference type="PaxDb" id="4081-Solyc01g107850.2.1"/>
<keyword evidence="2" id="KW-0328">Glycosyltransferase</keyword>
<keyword evidence="2" id="KW-0808">Transferase</keyword>
<evidence type="ECO:0000313" key="4">
    <source>
        <dbReference type="Proteomes" id="UP000004994"/>
    </source>
</evidence>